<reference evidence="2" key="1">
    <citation type="journal article" date="2019" name="Int. J. Syst. Evol. Microbiol.">
        <title>The Global Catalogue of Microorganisms (GCM) 10K type strain sequencing project: providing services to taxonomists for standard genome sequencing and annotation.</title>
        <authorList>
            <consortium name="The Broad Institute Genomics Platform"/>
            <consortium name="The Broad Institute Genome Sequencing Center for Infectious Disease"/>
            <person name="Wu L."/>
            <person name="Ma J."/>
        </authorList>
    </citation>
    <scope>NUCLEOTIDE SEQUENCE [LARGE SCALE GENOMIC DNA]</scope>
    <source>
        <strain evidence="2">JCM 17939</strain>
    </source>
</reference>
<dbReference type="EMBL" id="BAABHK010000005">
    <property type="protein sequence ID" value="GAA4627997.1"/>
    <property type="molecule type" value="Genomic_DNA"/>
</dbReference>
<evidence type="ECO:0000313" key="2">
    <source>
        <dbReference type="Proteomes" id="UP001501442"/>
    </source>
</evidence>
<keyword evidence="2" id="KW-1185">Reference proteome</keyword>
<dbReference type="RefSeq" id="WP_345432657.1">
    <property type="nucleotide sequence ID" value="NZ_BAABHK010000005.1"/>
</dbReference>
<dbReference type="Proteomes" id="UP001501442">
    <property type="component" value="Unassembled WGS sequence"/>
</dbReference>
<name>A0ABP8UAW4_9ACTN</name>
<protein>
    <recommendedName>
        <fullName evidence="3">SMI1/KNR4 family protein</fullName>
    </recommendedName>
</protein>
<gene>
    <name evidence="1" type="ORF">GCM10023196_042530</name>
</gene>
<sequence>MMNPDEESYSFPFEERCARTLGEIRHSSGLIVSEALFGAIHGPIDDFEFVFKSLAEDDGLPFSPAVQRYFFRCGEIAAQWQSPDPDFELAGEFHLTHLYITSLMSHTWEGSDNWERDLYRELRVFDDTPRTGTGYLAALRAAHGTTDPEIWFFDMHRGVMEMDLDYGTYLDTLLVTKGTIGWQYLFCDTGMPDPGFAPVAKGLKEMLEVFPQLFPDHDYADLRARLRERT</sequence>
<organism evidence="1 2">
    <name type="scientific">Actinoallomurus vinaceus</name>
    <dbReference type="NCBI Taxonomy" id="1080074"/>
    <lineage>
        <taxon>Bacteria</taxon>
        <taxon>Bacillati</taxon>
        <taxon>Actinomycetota</taxon>
        <taxon>Actinomycetes</taxon>
        <taxon>Streptosporangiales</taxon>
        <taxon>Thermomonosporaceae</taxon>
        <taxon>Actinoallomurus</taxon>
    </lineage>
</organism>
<proteinExistence type="predicted"/>
<comment type="caution">
    <text evidence="1">The sequence shown here is derived from an EMBL/GenBank/DDBJ whole genome shotgun (WGS) entry which is preliminary data.</text>
</comment>
<accession>A0ABP8UAW4</accession>
<evidence type="ECO:0008006" key="3">
    <source>
        <dbReference type="Google" id="ProtNLM"/>
    </source>
</evidence>
<evidence type="ECO:0000313" key="1">
    <source>
        <dbReference type="EMBL" id="GAA4627997.1"/>
    </source>
</evidence>